<dbReference type="EMBL" id="GBRH01282907">
    <property type="protein sequence ID" value="JAD14988.1"/>
    <property type="molecule type" value="Transcribed_RNA"/>
</dbReference>
<evidence type="ECO:0000313" key="1">
    <source>
        <dbReference type="EMBL" id="JAD14988.1"/>
    </source>
</evidence>
<proteinExistence type="predicted"/>
<organism evidence="1">
    <name type="scientific">Arundo donax</name>
    <name type="common">Giant reed</name>
    <name type="synonym">Donax arundinaceus</name>
    <dbReference type="NCBI Taxonomy" id="35708"/>
    <lineage>
        <taxon>Eukaryota</taxon>
        <taxon>Viridiplantae</taxon>
        <taxon>Streptophyta</taxon>
        <taxon>Embryophyta</taxon>
        <taxon>Tracheophyta</taxon>
        <taxon>Spermatophyta</taxon>
        <taxon>Magnoliopsida</taxon>
        <taxon>Liliopsida</taxon>
        <taxon>Poales</taxon>
        <taxon>Poaceae</taxon>
        <taxon>PACMAD clade</taxon>
        <taxon>Arundinoideae</taxon>
        <taxon>Arundineae</taxon>
        <taxon>Arundo</taxon>
    </lineage>
</organism>
<reference evidence="1" key="2">
    <citation type="journal article" date="2015" name="Data Brief">
        <title>Shoot transcriptome of the giant reed, Arundo donax.</title>
        <authorList>
            <person name="Barrero R.A."/>
            <person name="Guerrero F.D."/>
            <person name="Moolhuijzen P."/>
            <person name="Goolsby J.A."/>
            <person name="Tidwell J."/>
            <person name="Bellgard S.E."/>
            <person name="Bellgard M.I."/>
        </authorList>
    </citation>
    <scope>NUCLEOTIDE SEQUENCE</scope>
    <source>
        <tissue evidence="1">Shoot tissue taken approximately 20 cm above the soil surface</tissue>
    </source>
</reference>
<sequence length="84" mass="9816">MYKLAWSLDMCISITPLHNTVDLFFFGSVSKLLFSAISSDLRDLLFEEPCLTEDQKVKLRINSFWSNSLGYSEQHVLFELHGRW</sequence>
<dbReference type="AlphaFoldDB" id="A0A0A8XQK1"/>
<name>A0A0A8XQK1_ARUDO</name>
<reference evidence="1" key="1">
    <citation type="submission" date="2014-09" db="EMBL/GenBank/DDBJ databases">
        <authorList>
            <person name="Magalhaes I.L.F."/>
            <person name="Oliveira U."/>
            <person name="Santos F.R."/>
            <person name="Vidigal T.H.D.A."/>
            <person name="Brescovit A.D."/>
            <person name="Santos A.J."/>
        </authorList>
    </citation>
    <scope>NUCLEOTIDE SEQUENCE</scope>
    <source>
        <tissue evidence="1">Shoot tissue taken approximately 20 cm above the soil surface</tissue>
    </source>
</reference>
<protein>
    <submittedName>
        <fullName evidence="1">Uncharacterized protein</fullName>
    </submittedName>
</protein>
<accession>A0A0A8XQK1</accession>